<dbReference type="Pfam" id="PF00595">
    <property type="entry name" value="PDZ"/>
    <property type="match status" value="1"/>
</dbReference>
<dbReference type="EMBL" id="CAADFG010000109">
    <property type="protein sequence ID" value="VFJ96721.1"/>
    <property type="molecule type" value="Genomic_DNA"/>
</dbReference>
<dbReference type="PROSITE" id="PS50106">
    <property type="entry name" value="PDZ"/>
    <property type="match status" value="1"/>
</dbReference>
<evidence type="ECO:0000313" key="9">
    <source>
        <dbReference type="EMBL" id="VFK02677.1"/>
    </source>
</evidence>
<dbReference type="GO" id="GO:0007165">
    <property type="term" value="P:signal transduction"/>
    <property type="evidence" value="ECO:0007669"/>
    <property type="project" value="TreeGrafter"/>
</dbReference>
<dbReference type="PANTHER" id="PTHR32060:SF22">
    <property type="entry name" value="CARBOXYL-TERMINAL-PROCESSING PEPTIDASE 3, CHLOROPLASTIC"/>
    <property type="match status" value="1"/>
</dbReference>
<dbReference type="InterPro" id="IPR029045">
    <property type="entry name" value="ClpP/crotonase-like_dom_sf"/>
</dbReference>
<dbReference type="InterPro" id="IPR004447">
    <property type="entry name" value="Peptidase_S41A"/>
</dbReference>
<keyword evidence="4 5" id="KW-0720">Serine protease</keyword>
<dbReference type="InterPro" id="IPR005151">
    <property type="entry name" value="Tail-specific_protease"/>
</dbReference>
<dbReference type="AlphaFoldDB" id="A0A450UXX3"/>
<dbReference type="Pfam" id="PF03572">
    <property type="entry name" value="Peptidase_S41"/>
    <property type="match status" value="1"/>
</dbReference>
<sequence length="714" mass="79433">MIRILLQVLLILTVCFPVPSVKAVPQSDDLALELRHAKITELVVELATNHHYRKIPLGDALSASILERYLQNLDPNRSFFLDKEIRRITSRYGNRLDDKLRDADITPAFEIFQRYKRRVAERVRTAVRFINGDFADGDSAKGILNFTVDEDYVPDRTEQPWATSVSELNEIWRKRVKNDFLALRLEGKKNDTAIRETLRERYETTLRHVSQFTADDICQLFLNAYGASIGPHTTYLSPRNSENLFIHLSLSLEGIGAVLQSDNEHTVIREIIAGGPADKSGKLHADDFIIGVGQNSDGEMVDVVGWRLQDVVNLIRGPKGSVIRLKTLPGETGLDGHAEEITLVRNRIDLADRAAKSSVIKVPSENGNLPIGVIELPTFYAQVRPSADGDNGKRSTTRDVRRLIDDLEKRAVRGLVLDLRGNSGGSLEEAIGLTGLFLEEGPVVQIKKSNGQFIVKRDKKSGMAWSGPLVVLVDRGSASASEIFAGAIQDYGRGLIVGETTHGKGTVQHLINLDDVAKSNIAKSDTHNGLGQFKLTIAQFFRVNGESTQYRGVVPDIILPSVTDADAEGERALENALPWAFVSPTKFPAYTLPDKIFAAVRANHHRRVIHDPVFDILREELAAREKARTKIRLSLLESQRRAERKSRKKAREAREKQLRLALGPEKETDIGQGEKPKDRTLVFQVLLREAANIAADMANTSHHHRFSLTAAGSQ</sequence>
<proteinExistence type="inferred from homology"/>
<dbReference type="EMBL" id="CAADFI010000110">
    <property type="protein sequence ID" value="VFJ97353.1"/>
    <property type="molecule type" value="Genomic_DNA"/>
</dbReference>
<evidence type="ECO:0000256" key="2">
    <source>
        <dbReference type="ARBA" id="ARBA00022670"/>
    </source>
</evidence>
<keyword evidence="2 5" id="KW-0645">Protease</keyword>
<gene>
    <name evidence="7" type="ORF">BECKH772A_GA0070896_101093</name>
    <name evidence="8" type="ORF">BECKH772B_GA0070898_101105</name>
    <name evidence="9" type="ORF">BECKH772C_GA0070978_100995</name>
</gene>
<dbReference type="PANTHER" id="PTHR32060">
    <property type="entry name" value="TAIL-SPECIFIC PROTEASE"/>
    <property type="match status" value="1"/>
</dbReference>
<dbReference type="SMART" id="SM00245">
    <property type="entry name" value="TSPc"/>
    <property type="match status" value="1"/>
</dbReference>
<evidence type="ECO:0000256" key="1">
    <source>
        <dbReference type="ARBA" id="ARBA00009179"/>
    </source>
</evidence>
<dbReference type="CDD" id="cd06782">
    <property type="entry name" value="cpPDZ_CPP-like"/>
    <property type="match status" value="1"/>
</dbReference>
<protein>
    <submittedName>
        <fullName evidence="8">Carboxyl-terminal processing protease</fullName>
    </submittedName>
</protein>
<dbReference type="InterPro" id="IPR040573">
    <property type="entry name" value="TSP_N"/>
</dbReference>
<dbReference type="InterPro" id="IPR036034">
    <property type="entry name" value="PDZ_sf"/>
</dbReference>
<dbReference type="InterPro" id="IPR020992">
    <property type="entry name" value="Tail_Prtase_C"/>
</dbReference>
<evidence type="ECO:0000256" key="3">
    <source>
        <dbReference type="ARBA" id="ARBA00022801"/>
    </source>
</evidence>
<dbReference type="GO" id="GO:0030288">
    <property type="term" value="C:outer membrane-bounded periplasmic space"/>
    <property type="evidence" value="ECO:0007669"/>
    <property type="project" value="TreeGrafter"/>
</dbReference>
<organism evidence="8">
    <name type="scientific">Candidatus Kentrum eta</name>
    <dbReference type="NCBI Taxonomy" id="2126337"/>
    <lineage>
        <taxon>Bacteria</taxon>
        <taxon>Pseudomonadati</taxon>
        <taxon>Pseudomonadota</taxon>
        <taxon>Gammaproteobacteria</taxon>
        <taxon>Candidatus Kentrum</taxon>
    </lineage>
</organism>
<dbReference type="Gene3D" id="2.30.42.10">
    <property type="match status" value="1"/>
</dbReference>
<dbReference type="FunFam" id="3.90.226.10:FF:000090">
    <property type="entry name" value="Tail-specific protease"/>
    <property type="match status" value="1"/>
</dbReference>
<evidence type="ECO:0000313" key="7">
    <source>
        <dbReference type="EMBL" id="VFJ96721.1"/>
    </source>
</evidence>
<dbReference type="SMART" id="SM00228">
    <property type="entry name" value="PDZ"/>
    <property type="match status" value="1"/>
</dbReference>
<dbReference type="SUPFAM" id="SSF52096">
    <property type="entry name" value="ClpP/crotonase"/>
    <property type="match status" value="1"/>
</dbReference>
<evidence type="ECO:0000313" key="8">
    <source>
        <dbReference type="EMBL" id="VFJ97353.1"/>
    </source>
</evidence>
<keyword evidence="3 5" id="KW-0378">Hydrolase</keyword>
<dbReference type="GO" id="GO:0006508">
    <property type="term" value="P:proteolysis"/>
    <property type="evidence" value="ECO:0007669"/>
    <property type="project" value="UniProtKB-KW"/>
</dbReference>
<dbReference type="GO" id="GO:0008236">
    <property type="term" value="F:serine-type peptidase activity"/>
    <property type="evidence" value="ECO:0007669"/>
    <property type="project" value="UniProtKB-KW"/>
</dbReference>
<dbReference type="GO" id="GO:0004175">
    <property type="term" value="F:endopeptidase activity"/>
    <property type="evidence" value="ECO:0007669"/>
    <property type="project" value="TreeGrafter"/>
</dbReference>
<dbReference type="Gene3D" id="3.90.226.10">
    <property type="entry name" value="2-enoyl-CoA Hydratase, Chain A, domain 1"/>
    <property type="match status" value="1"/>
</dbReference>
<name>A0A450UXX3_9GAMM</name>
<dbReference type="Pfam" id="PF11818">
    <property type="entry name" value="DUF3340"/>
    <property type="match status" value="1"/>
</dbReference>
<comment type="similarity">
    <text evidence="1 5">Belongs to the peptidase S41A family.</text>
</comment>
<dbReference type="InterPro" id="IPR001478">
    <property type="entry name" value="PDZ"/>
</dbReference>
<dbReference type="EMBL" id="CAADFJ010000099">
    <property type="protein sequence ID" value="VFK02677.1"/>
    <property type="molecule type" value="Genomic_DNA"/>
</dbReference>
<evidence type="ECO:0000256" key="5">
    <source>
        <dbReference type="RuleBase" id="RU004404"/>
    </source>
</evidence>
<evidence type="ECO:0000256" key="4">
    <source>
        <dbReference type="ARBA" id="ARBA00022825"/>
    </source>
</evidence>
<reference evidence="8" key="1">
    <citation type="submission" date="2019-02" db="EMBL/GenBank/DDBJ databases">
        <authorList>
            <person name="Gruber-Vodicka R. H."/>
            <person name="Seah K. B. B."/>
        </authorList>
    </citation>
    <scope>NUCLEOTIDE SEQUENCE</scope>
    <source>
        <strain evidence="9">BECK_SA2B12</strain>
        <strain evidence="7">BECK_SA2B15</strain>
        <strain evidence="8">BECK_SA2B20</strain>
    </source>
</reference>
<feature type="domain" description="PDZ" evidence="6">
    <location>
        <begin position="245"/>
        <end position="322"/>
    </location>
</feature>
<dbReference type="SUPFAM" id="SSF50156">
    <property type="entry name" value="PDZ domain-like"/>
    <property type="match status" value="1"/>
</dbReference>
<dbReference type="NCBIfam" id="TIGR00225">
    <property type="entry name" value="prc"/>
    <property type="match status" value="1"/>
</dbReference>
<dbReference type="Pfam" id="PF17804">
    <property type="entry name" value="TSP_NTD"/>
    <property type="match status" value="1"/>
</dbReference>
<accession>A0A450UXX3</accession>
<evidence type="ECO:0000259" key="6">
    <source>
        <dbReference type="PROSITE" id="PS50106"/>
    </source>
</evidence>
<dbReference type="CDD" id="cd07560">
    <property type="entry name" value="Peptidase_S41_CPP"/>
    <property type="match status" value="1"/>
</dbReference>